<dbReference type="NCBIfam" id="TIGR00435">
    <property type="entry name" value="cysS"/>
    <property type="match status" value="1"/>
</dbReference>
<dbReference type="GO" id="GO:0006423">
    <property type="term" value="P:cysteinyl-tRNA aminoacylation"/>
    <property type="evidence" value="ECO:0007669"/>
    <property type="project" value="UniProtKB-UniRule"/>
</dbReference>
<dbReference type="GO" id="GO:0005524">
    <property type="term" value="F:ATP binding"/>
    <property type="evidence" value="ECO:0007669"/>
    <property type="project" value="UniProtKB-UniRule"/>
</dbReference>
<dbReference type="EMBL" id="PEVA01000067">
    <property type="protein sequence ID" value="PIV08633.1"/>
    <property type="molecule type" value="Genomic_DNA"/>
</dbReference>
<feature type="short sequence motif" description="'HIGH' region" evidence="13">
    <location>
        <begin position="29"/>
        <end position="39"/>
    </location>
</feature>
<dbReference type="Pfam" id="PF01406">
    <property type="entry name" value="tRNA-synt_1e"/>
    <property type="match status" value="1"/>
</dbReference>
<proteinExistence type="inferred from homology"/>
<keyword evidence="10 13" id="KW-0648">Protein biosynthesis</keyword>
<dbReference type="InterPro" id="IPR009080">
    <property type="entry name" value="tRNAsynth_Ia_anticodon-bd"/>
</dbReference>
<gene>
    <name evidence="13" type="primary">cysS</name>
    <name evidence="15" type="ORF">COS52_01675</name>
</gene>
<evidence type="ECO:0000256" key="4">
    <source>
        <dbReference type="ARBA" id="ARBA00022490"/>
    </source>
</evidence>
<evidence type="ECO:0000256" key="11">
    <source>
        <dbReference type="ARBA" id="ARBA00023146"/>
    </source>
</evidence>
<evidence type="ECO:0000256" key="13">
    <source>
        <dbReference type="HAMAP-Rule" id="MF_00041"/>
    </source>
</evidence>
<dbReference type="PANTHER" id="PTHR10890">
    <property type="entry name" value="CYSTEINYL-TRNA SYNTHETASE"/>
    <property type="match status" value="1"/>
</dbReference>
<dbReference type="CDD" id="cd00672">
    <property type="entry name" value="CysRS_core"/>
    <property type="match status" value="1"/>
</dbReference>
<sequence>MKLYNTLTRTLEEFKPIEENHLSLYTCGPTVYDFTHIGHIRAYVFNDTLRRTLEYLGYNVKHVMNITDVGHLSDDADQGEDKMEKGARKYGKTVWDIAKFYTDFFFMSMDTINNLRPKIVCKATDHIPEMITMIEALIKKGHAYETKEAVYFDVASFKEYGKLSGQKGDEKKQGTRDDIYVDPEKKHPADFALWFKRVGKFKDHTMHWESPWGNGFPGWHIECSAMSVKYLGKTIDIHTGGIDHIPVHHENEIAQSEAANGVQFVHYWMHYHFLQVEGQKMSKSLGNFFTIKDITKRGIHPMAFRLLLLQSHYRQPMNFTWVSVESVNEAYKKMKKYISELKKNPDEEKIHSVQEQKYKHLFIDAISNDLQTSIAIATLWTMLKDSQIPDFEKRTLVEDFDKVLGLNLLKEEKATNIPQEIIDLAQQRKQAKAQKEYAKADELRKQMEEKGYKIEDVKDGYKLRII</sequence>
<feature type="binding site" evidence="13">
    <location>
        <position position="283"/>
    </location>
    <ligand>
        <name>ATP</name>
        <dbReference type="ChEBI" id="CHEBI:30616"/>
    </ligand>
</feature>
<dbReference type="Proteomes" id="UP000230119">
    <property type="component" value="Unassembled WGS sequence"/>
</dbReference>
<evidence type="ECO:0000256" key="7">
    <source>
        <dbReference type="ARBA" id="ARBA00022741"/>
    </source>
</evidence>
<evidence type="ECO:0000256" key="8">
    <source>
        <dbReference type="ARBA" id="ARBA00022833"/>
    </source>
</evidence>
<feature type="binding site" evidence="13">
    <location>
        <position position="248"/>
    </location>
    <ligand>
        <name>Zn(2+)</name>
        <dbReference type="ChEBI" id="CHEBI:29105"/>
    </ligand>
</feature>
<protein>
    <recommendedName>
        <fullName evidence="13">Cysteine--tRNA ligase</fullName>
        <ecNumber evidence="13">6.1.1.16</ecNumber>
    </recommendedName>
    <alternativeName>
        <fullName evidence="13">Cysteinyl-tRNA synthetase</fullName>
        <shortName evidence="13">CysRS</shortName>
    </alternativeName>
</protein>
<dbReference type="PRINTS" id="PR00983">
    <property type="entry name" value="TRNASYNTHCYS"/>
</dbReference>
<keyword evidence="4 13" id="KW-0963">Cytoplasm</keyword>
<evidence type="ECO:0000256" key="5">
    <source>
        <dbReference type="ARBA" id="ARBA00022598"/>
    </source>
</evidence>
<comment type="cofactor">
    <cofactor evidence="13">
        <name>Zn(2+)</name>
        <dbReference type="ChEBI" id="CHEBI:29105"/>
    </cofactor>
    <text evidence="13">Binds 1 zinc ion per subunit.</text>
</comment>
<dbReference type="Gene3D" id="3.40.50.620">
    <property type="entry name" value="HUPs"/>
    <property type="match status" value="1"/>
</dbReference>
<keyword evidence="8 13" id="KW-0862">Zinc</keyword>
<evidence type="ECO:0000256" key="3">
    <source>
        <dbReference type="ARBA" id="ARBA00011245"/>
    </source>
</evidence>
<evidence type="ECO:0000256" key="1">
    <source>
        <dbReference type="ARBA" id="ARBA00004496"/>
    </source>
</evidence>
<dbReference type="GO" id="GO:0008270">
    <property type="term" value="F:zinc ion binding"/>
    <property type="evidence" value="ECO:0007669"/>
    <property type="project" value="UniProtKB-UniRule"/>
</dbReference>
<evidence type="ECO:0000256" key="2">
    <source>
        <dbReference type="ARBA" id="ARBA00005594"/>
    </source>
</evidence>
<reference evidence="16" key="1">
    <citation type="submission" date="2017-09" db="EMBL/GenBank/DDBJ databases">
        <title>Depth-based differentiation of microbial function through sediment-hosted aquifers and enrichment of novel symbionts in the deep terrestrial subsurface.</title>
        <authorList>
            <person name="Probst A.J."/>
            <person name="Ladd B."/>
            <person name="Jarett J.K."/>
            <person name="Geller-Mcgrath D.E."/>
            <person name="Sieber C.M.K."/>
            <person name="Emerson J.B."/>
            <person name="Anantharaman K."/>
            <person name="Thomas B.C."/>
            <person name="Malmstrom R."/>
            <person name="Stieglmeier M."/>
            <person name="Klingl A."/>
            <person name="Woyke T."/>
            <person name="Ryan C.M."/>
            <person name="Banfield J.F."/>
        </authorList>
    </citation>
    <scope>NUCLEOTIDE SEQUENCE [LARGE SCALE GENOMIC DNA]</scope>
</reference>
<feature type="binding site" evidence="13">
    <location>
        <position position="252"/>
    </location>
    <ligand>
        <name>Zn(2+)</name>
        <dbReference type="ChEBI" id="CHEBI:29105"/>
    </ligand>
</feature>
<comment type="subcellular location">
    <subcellularLocation>
        <location evidence="1 13">Cytoplasm</location>
    </subcellularLocation>
</comment>
<comment type="similarity">
    <text evidence="2 13">Belongs to the class-I aminoacyl-tRNA synthetase family.</text>
</comment>
<dbReference type="SUPFAM" id="SSF47323">
    <property type="entry name" value="Anticodon-binding domain of a subclass of class I aminoacyl-tRNA synthetases"/>
    <property type="match status" value="1"/>
</dbReference>
<dbReference type="HAMAP" id="MF_00041">
    <property type="entry name" value="Cys_tRNA_synth"/>
    <property type="match status" value="1"/>
</dbReference>
<evidence type="ECO:0000313" key="15">
    <source>
        <dbReference type="EMBL" id="PIV08633.1"/>
    </source>
</evidence>
<keyword evidence="5 13" id="KW-0436">Ligase</keyword>
<dbReference type="GO" id="GO:0004817">
    <property type="term" value="F:cysteine-tRNA ligase activity"/>
    <property type="evidence" value="ECO:0007669"/>
    <property type="project" value="UniProtKB-UniRule"/>
</dbReference>
<keyword evidence="7 13" id="KW-0547">Nucleotide-binding</keyword>
<dbReference type="EC" id="6.1.1.16" evidence="13"/>
<evidence type="ECO:0000256" key="12">
    <source>
        <dbReference type="ARBA" id="ARBA00047398"/>
    </source>
</evidence>
<keyword evidence="9 13" id="KW-0067">ATP-binding</keyword>
<accession>A0A2M7BT53</accession>
<evidence type="ECO:0000256" key="6">
    <source>
        <dbReference type="ARBA" id="ARBA00022723"/>
    </source>
</evidence>
<feature type="binding site" evidence="13">
    <location>
        <position position="223"/>
    </location>
    <ligand>
        <name>Zn(2+)</name>
        <dbReference type="ChEBI" id="CHEBI:29105"/>
    </ligand>
</feature>
<keyword evidence="11 13" id="KW-0030">Aminoacyl-tRNA synthetase</keyword>
<evidence type="ECO:0000256" key="10">
    <source>
        <dbReference type="ARBA" id="ARBA00022917"/>
    </source>
</evidence>
<feature type="domain" description="tRNA synthetases class I catalytic" evidence="14">
    <location>
        <begin position="14"/>
        <end position="326"/>
    </location>
</feature>
<evidence type="ECO:0000313" key="16">
    <source>
        <dbReference type="Proteomes" id="UP000230119"/>
    </source>
</evidence>
<feature type="binding site" evidence="13">
    <location>
        <position position="27"/>
    </location>
    <ligand>
        <name>Zn(2+)</name>
        <dbReference type="ChEBI" id="CHEBI:29105"/>
    </ligand>
</feature>
<dbReference type="PANTHER" id="PTHR10890:SF3">
    <property type="entry name" value="CYSTEINE--TRNA LIGASE, CYTOPLASMIC"/>
    <property type="match status" value="1"/>
</dbReference>
<comment type="subunit">
    <text evidence="3 13">Monomer.</text>
</comment>
<evidence type="ECO:0000256" key="9">
    <source>
        <dbReference type="ARBA" id="ARBA00022840"/>
    </source>
</evidence>
<comment type="caution">
    <text evidence="15">The sequence shown here is derived from an EMBL/GenBank/DDBJ whole genome shotgun (WGS) entry which is preliminary data.</text>
</comment>
<feature type="short sequence motif" description="'KMSKS' region" evidence="13">
    <location>
        <begin position="280"/>
        <end position="284"/>
    </location>
</feature>
<keyword evidence="6 13" id="KW-0479">Metal-binding</keyword>
<comment type="catalytic activity">
    <reaction evidence="12 13">
        <text>tRNA(Cys) + L-cysteine + ATP = L-cysteinyl-tRNA(Cys) + AMP + diphosphate</text>
        <dbReference type="Rhea" id="RHEA:17773"/>
        <dbReference type="Rhea" id="RHEA-COMP:9661"/>
        <dbReference type="Rhea" id="RHEA-COMP:9679"/>
        <dbReference type="ChEBI" id="CHEBI:30616"/>
        <dbReference type="ChEBI" id="CHEBI:33019"/>
        <dbReference type="ChEBI" id="CHEBI:35235"/>
        <dbReference type="ChEBI" id="CHEBI:78442"/>
        <dbReference type="ChEBI" id="CHEBI:78517"/>
        <dbReference type="ChEBI" id="CHEBI:456215"/>
        <dbReference type="EC" id="6.1.1.16"/>
    </reaction>
</comment>
<dbReference type="SUPFAM" id="SSF52374">
    <property type="entry name" value="Nucleotidylyl transferase"/>
    <property type="match status" value="1"/>
</dbReference>
<dbReference type="InterPro" id="IPR024909">
    <property type="entry name" value="Cys-tRNA/MSH_ligase"/>
</dbReference>
<dbReference type="InterPro" id="IPR032678">
    <property type="entry name" value="tRNA-synt_1_cat_dom"/>
</dbReference>
<dbReference type="FunFam" id="3.40.50.620:FF:000130">
    <property type="entry name" value="Cysteine--tRNA ligase"/>
    <property type="match status" value="1"/>
</dbReference>
<dbReference type="Gene3D" id="1.20.120.1910">
    <property type="entry name" value="Cysteine-tRNA ligase, C-terminal anti-codon recognition domain"/>
    <property type="match status" value="1"/>
</dbReference>
<name>A0A2M7BT53_9BACT</name>
<organism evidence="15 16">
    <name type="scientific">Candidatus Roizmanbacteria bacterium CG03_land_8_20_14_0_80_39_12</name>
    <dbReference type="NCBI Taxonomy" id="1974847"/>
    <lineage>
        <taxon>Bacteria</taxon>
        <taxon>Candidatus Roizmaniibacteriota</taxon>
    </lineage>
</organism>
<dbReference type="InterPro" id="IPR014729">
    <property type="entry name" value="Rossmann-like_a/b/a_fold"/>
</dbReference>
<evidence type="ECO:0000259" key="14">
    <source>
        <dbReference type="Pfam" id="PF01406"/>
    </source>
</evidence>
<dbReference type="GO" id="GO:0005829">
    <property type="term" value="C:cytosol"/>
    <property type="evidence" value="ECO:0007669"/>
    <property type="project" value="TreeGrafter"/>
</dbReference>
<dbReference type="InterPro" id="IPR015803">
    <property type="entry name" value="Cys-tRNA-ligase"/>
</dbReference>
<dbReference type="AlphaFoldDB" id="A0A2M7BT53"/>